<dbReference type="Pfam" id="PF01432">
    <property type="entry name" value="Peptidase_M3"/>
    <property type="match status" value="1"/>
</dbReference>
<dbReference type="InterPro" id="IPR001567">
    <property type="entry name" value="Pept_M3A_M3B_dom"/>
</dbReference>
<comment type="similarity">
    <text evidence="6">Belongs to the peptidase M3B family.</text>
</comment>
<comment type="function">
    <text evidence="6">Has oligopeptidase activity and degrades a variety of small bioactive peptides.</text>
</comment>
<dbReference type="InterPro" id="IPR042088">
    <property type="entry name" value="OligoPept_F_C"/>
</dbReference>
<dbReference type="Gene3D" id="1.20.140.70">
    <property type="entry name" value="Oligopeptidase f, N-terminal domain"/>
    <property type="match status" value="1"/>
</dbReference>
<keyword evidence="5 6" id="KW-0482">Metalloprotease</keyword>
<reference evidence="9 10" key="2">
    <citation type="submission" date="2023-12" db="EMBL/GenBank/DDBJ databases">
        <title>Description of an unclassified Opitutus bacterium of Verrucomicrobiota.</title>
        <authorList>
            <person name="Zhang D.-F."/>
        </authorList>
    </citation>
    <scope>NUCLEOTIDE SEQUENCE [LARGE SCALE GENOMIC DNA]</scope>
    <source>
        <strain evidence="9 10">WL0086</strain>
    </source>
</reference>
<dbReference type="Gene3D" id="1.10.287.830">
    <property type="entry name" value="putative peptidase helix hairpin domain like"/>
    <property type="match status" value="1"/>
</dbReference>
<feature type="domain" description="Oligopeptidase F N-terminal" evidence="8">
    <location>
        <begin position="116"/>
        <end position="185"/>
    </location>
</feature>
<evidence type="ECO:0000259" key="8">
    <source>
        <dbReference type="Pfam" id="PF08439"/>
    </source>
</evidence>
<accession>A0ABZ1C893</accession>
<organism evidence="9 10">
    <name type="scientific">Actomonas aquatica</name>
    <dbReference type="NCBI Taxonomy" id="2866162"/>
    <lineage>
        <taxon>Bacteria</taxon>
        <taxon>Pseudomonadati</taxon>
        <taxon>Verrucomicrobiota</taxon>
        <taxon>Opitutia</taxon>
        <taxon>Opitutales</taxon>
        <taxon>Opitutaceae</taxon>
        <taxon>Actomonas</taxon>
    </lineage>
</organism>
<reference evidence="9 10" key="1">
    <citation type="submission" date="2021-08" db="EMBL/GenBank/DDBJ databases">
        <authorList>
            <person name="Zhang D."/>
            <person name="Zhang A."/>
            <person name="Wang L."/>
        </authorList>
    </citation>
    <scope>NUCLEOTIDE SEQUENCE [LARGE SCALE GENOMIC DNA]</scope>
    <source>
        <strain evidence="9 10">WL0086</strain>
    </source>
</reference>
<dbReference type="CDD" id="cd09608">
    <property type="entry name" value="M3B_PepF"/>
    <property type="match status" value="1"/>
</dbReference>
<feature type="domain" description="Peptidase M3A/M3B catalytic" evidence="7">
    <location>
        <begin position="208"/>
        <end position="587"/>
    </location>
</feature>
<dbReference type="Gene3D" id="1.10.1370.20">
    <property type="entry name" value="Oligoendopeptidase f, C-terminal domain"/>
    <property type="match status" value="1"/>
</dbReference>
<evidence type="ECO:0000256" key="6">
    <source>
        <dbReference type="RuleBase" id="RU368091"/>
    </source>
</evidence>
<dbReference type="Pfam" id="PF08439">
    <property type="entry name" value="Peptidase_M3_N"/>
    <property type="match status" value="1"/>
</dbReference>
<dbReference type="RefSeq" id="WP_221030605.1">
    <property type="nucleotide sequence ID" value="NZ_CP139781.1"/>
</dbReference>
<dbReference type="PANTHER" id="PTHR11804">
    <property type="entry name" value="PROTEASE M3 THIMET OLIGOPEPTIDASE-RELATED"/>
    <property type="match status" value="1"/>
</dbReference>
<evidence type="ECO:0000256" key="1">
    <source>
        <dbReference type="ARBA" id="ARBA00022670"/>
    </source>
</evidence>
<evidence type="ECO:0000256" key="3">
    <source>
        <dbReference type="ARBA" id="ARBA00022801"/>
    </source>
</evidence>
<evidence type="ECO:0000256" key="2">
    <source>
        <dbReference type="ARBA" id="ARBA00022723"/>
    </source>
</evidence>
<comment type="cofactor">
    <cofactor evidence="6">
        <name>Zn(2+)</name>
        <dbReference type="ChEBI" id="CHEBI:29105"/>
    </cofactor>
    <text evidence="6">Binds 1 zinc ion.</text>
</comment>
<dbReference type="InterPro" id="IPR004438">
    <property type="entry name" value="Peptidase_M3B"/>
</dbReference>
<keyword evidence="3 6" id="KW-0378">Hydrolase</keyword>
<proteinExistence type="inferred from homology"/>
<keyword evidence="10" id="KW-1185">Reference proteome</keyword>
<evidence type="ECO:0000259" key="7">
    <source>
        <dbReference type="Pfam" id="PF01432"/>
    </source>
</evidence>
<dbReference type="NCBIfam" id="TIGR00181">
    <property type="entry name" value="pepF"/>
    <property type="match status" value="1"/>
</dbReference>
<keyword evidence="1 6" id="KW-0645">Protease</keyword>
<gene>
    <name evidence="9" type="primary">pepF</name>
    <name evidence="9" type="ORF">K1X11_018305</name>
</gene>
<dbReference type="InterPro" id="IPR045090">
    <property type="entry name" value="Pept_M3A_M3B"/>
</dbReference>
<name>A0ABZ1C893_9BACT</name>
<dbReference type="InterPro" id="IPR013647">
    <property type="entry name" value="OligopepF_N_dom"/>
</dbReference>
<keyword evidence="2 6" id="KW-0479">Metal-binding</keyword>
<dbReference type="EC" id="3.4.24.-" evidence="6"/>
<evidence type="ECO:0000313" key="9">
    <source>
        <dbReference type="EMBL" id="WRQ86769.1"/>
    </source>
</evidence>
<dbReference type="SUPFAM" id="SSF55486">
    <property type="entry name" value="Metalloproteases ('zincins'), catalytic domain"/>
    <property type="match status" value="1"/>
</dbReference>
<evidence type="ECO:0000313" key="10">
    <source>
        <dbReference type="Proteomes" id="UP000738431"/>
    </source>
</evidence>
<sequence>MAKPDTMNRDEIAEDYKWDFSQIYPNWEAWEADMAVLDGLIDDYAALQGTLASGPEALVRASELSDDIGRLQFKLYRYPQLQRDVDTRNTEISGRFQRVTALFAKLGTAASWFTPELLEVGYGTVGEWLNSEPKLAPYRFPIEEAFRQAEHTLDADGERLMSYSSQFSGTPRTIYQELSTSDIDFPEVELSTGEKVKLSYGGYSRTLNTARNQADRQAAFEGHYETYAANRNTYAAIYNASLQRDWFGAQARNYSSTLEAALDGNNVPVDVYKTLVETVRGGTEPLQRYVKIRAKMLGLDSYHLYDGSLPLLEDDRVYPYDDVKDTVLESVAPLGEAYQQKMAALLNNRRLDVYENEGKRSGAYSAGVYGVGPYMLMNYNDTMDAVFTFAHEMGHSMHTELAYETQPFATASYTIFVAEVASTTNERFLLELLLSRTEDPKERFLLLQQAIDDIVGTFYTQVMFADYEWQAHQKVEQGQPITPDSLSEIYMGLLEDYYGDAVAKDELYRYTWTRIPHFFNSPYYVYQYATCFASSAQVYKAMTTGTAEEKAAATERYLDLLRSGGNDHPMEQLRKAGVDLSDPATIQAVVDQMSDLVDRLEVEAERIQSSS</sequence>
<dbReference type="EMBL" id="CP139781">
    <property type="protein sequence ID" value="WRQ86769.1"/>
    <property type="molecule type" value="Genomic_DNA"/>
</dbReference>
<keyword evidence="4 6" id="KW-0862">Zinc</keyword>
<protein>
    <recommendedName>
        <fullName evidence="6">Oligopeptidase F</fullName>
        <ecNumber evidence="6">3.4.24.-</ecNumber>
    </recommendedName>
</protein>
<evidence type="ECO:0000256" key="4">
    <source>
        <dbReference type="ARBA" id="ARBA00022833"/>
    </source>
</evidence>
<evidence type="ECO:0000256" key="5">
    <source>
        <dbReference type="ARBA" id="ARBA00023049"/>
    </source>
</evidence>
<dbReference type="PANTHER" id="PTHR11804:SF84">
    <property type="entry name" value="SACCHAROLYSIN"/>
    <property type="match status" value="1"/>
</dbReference>
<dbReference type="Proteomes" id="UP000738431">
    <property type="component" value="Chromosome"/>
</dbReference>